<evidence type="ECO:0000313" key="12">
    <source>
        <dbReference type="Proteomes" id="UP000636800"/>
    </source>
</evidence>
<evidence type="ECO:0000256" key="2">
    <source>
        <dbReference type="ARBA" id="ARBA00010617"/>
    </source>
</evidence>
<reference evidence="11 12" key="1">
    <citation type="journal article" date="2020" name="Nat. Food">
        <title>A phased Vanilla planifolia genome enables genetic improvement of flavour and production.</title>
        <authorList>
            <person name="Hasing T."/>
            <person name="Tang H."/>
            <person name="Brym M."/>
            <person name="Khazi F."/>
            <person name="Huang T."/>
            <person name="Chambers A.H."/>
        </authorList>
    </citation>
    <scope>NUCLEOTIDE SEQUENCE [LARGE SCALE GENOMIC DNA]</scope>
    <source>
        <tissue evidence="11">Leaf</tissue>
    </source>
</reference>
<feature type="transmembrane region" description="Helical" evidence="10">
    <location>
        <begin position="12"/>
        <end position="31"/>
    </location>
</feature>
<keyword evidence="10" id="KW-0472">Membrane</keyword>
<sequence>MEIFKHVRHTWSNSILFFLSLLFFCSLAFIVRNRRFNRHRLPPAPTVLPIVGHLHQLLFELPHIALCRLSSKHGPLMLLQLGQIPTIVASSPEIADEILKAQDHIFCGRPYVTVTHRFSYGGLDIAFAPHDDRWRLLRRLAKAEVFGSSSVRAFRDVREEEVRALLDTISSAAARGVPFDLAPMLLCLFNNIVYRKLFGKRISAPGNCGRSRHHELIMQVVAFTAETSVGDFFPCLGWIDVLTGWRSKLEKRFKAMDGLLKEEIEERMRNRRGRQHIDPVNFLDALLRSEAGMDFCLDFLQDQNVIKAVLMDMFLAGTEPPALTMEWAMAELMKNPKAMNKLQEEVRGVVGSKGKVEEEDLQKLPYVKSVLKETLRLHPPGPLLLPHESSKDTEIGGYHIPAGSRIFVNAWAIARDTRFWKDPEAFVPERFEGSQVDFRGCHMQLIPFGAGRRMCPGMSFGMACLELALANVVYAFDWAPARRRSTG</sequence>
<dbReference type="AlphaFoldDB" id="A0A835V1H4"/>
<dbReference type="OrthoDB" id="203097at2759"/>
<dbReference type="InterPro" id="IPR017972">
    <property type="entry name" value="Cyt_P450_CS"/>
</dbReference>
<dbReference type="GO" id="GO:0004497">
    <property type="term" value="F:monooxygenase activity"/>
    <property type="evidence" value="ECO:0007669"/>
    <property type="project" value="UniProtKB-KW"/>
</dbReference>
<organism evidence="11 12">
    <name type="scientific">Vanilla planifolia</name>
    <name type="common">Vanilla</name>
    <dbReference type="NCBI Taxonomy" id="51239"/>
    <lineage>
        <taxon>Eukaryota</taxon>
        <taxon>Viridiplantae</taxon>
        <taxon>Streptophyta</taxon>
        <taxon>Embryophyta</taxon>
        <taxon>Tracheophyta</taxon>
        <taxon>Spermatophyta</taxon>
        <taxon>Magnoliopsida</taxon>
        <taxon>Liliopsida</taxon>
        <taxon>Asparagales</taxon>
        <taxon>Orchidaceae</taxon>
        <taxon>Vanilloideae</taxon>
        <taxon>Vanilleae</taxon>
        <taxon>Vanilla</taxon>
    </lineage>
</organism>
<keyword evidence="5 9" id="KW-0560">Oxidoreductase</keyword>
<dbReference type="PRINTS" id="PR00463">
    <property type="entry name" value="EP450I"/>
</dbReference>
<feature type="binding site" description="axial binding residue" evidence="8">
    <location>
        <position position="455"/>
    </location>
    <ligand>
        <name>heme</name>
        <dbReference type="ChEBI" id="CHEBI:30413"/>
    </ligand>
    <ligandPart>
        <name>Fe</name>
        <dbReference type="ChEBI" id="CHEBI:18248"/>
    </ligandPart>
</feature>
<keyword evidence="3 8" id="KW-0349">Heme</keyword>
<gene>
    <name evidence="11" type="ORF">HPP92_011123</name>
</gene>
<dbReference type="PRINTS" id="PR00385">
    <property type="entry name" value="P450"/>
</dbReference>
<dbReference type="Gene3D" id="1.10.630.10">
    <property type="entry name" value="Cytochrome P450"/>
    <property type="match status" value="1"/>
</dbReference>
<evidence type="ECO:0000256" key="9">
    <source>
        <dbReference type="RuleBase" id="RU000461"/>
    </source>
</evidence>
<keyword evidence="12" id="KW-1185">Reference proteome</keyword>
<evidence type="ECO:0000256" key="6">
    <source>
        <dbReference type="ARBA" id="ARBA00023004"/>
    </source>
</evidence>
<keyword evidence="4 8" id="KW-0479">Metal-binding</keyword>
<keyword evidence="10" id="KW-1133">Transmembrane helix</keyword>
<dbReference type="InterPro" id="IPR002401">
    <property type="entry name" value="Cyt_P450_E_grp-I"/>
</dbReference>
<comment type="similarity">
    <text evidence="2 9">Belongs to the cytochrome P450 family.</text>
</comment>
<dbReference type="InterPro" id="IPR036396">
    <property type="entry name" value="Cyt_P450_sf"/>
</dbReference>
<evidence type="ECO:0000256" key="7">
    <source>
        <dbReference type="ARBA" id="ARBA00023033"/>
    </source>
</evidence>
<dbReference type="FunFam" id="1.10.630.10:FF:000043">
    <property type="entry name" value="Cytochrome P450 99A2"/>
    <property type="match status" value="1"/>
</dbReference>
<name>A0A835V1H4_VANPL</name>
<evidence type="ECO:0000256" key="5">
    <source>
        <dbReference type="ARBA" id="ARBA00023002"/>
    </source>
</evidence>
<dbReference type="InterPro" id="IPR001128">
    <property type="entry name" value="Cyt_P450"/>
</dbReference>
<evidence type="ECO:0000256" key="10">
    <source>
        <dbReference type="SAM" id="Phobius"/>
    </source>
</evidence>
<keyword evidence="10" id="KW-0812">Transmembrane</keyword>
<evidence type="ECO:0000256" key="1">
    <source>
        <dbReference type="ARBA" id="ARBA00001971"/>
    </source>
</evidence>
<evidence type="ECO:0000256" key="8">
    <source>
        <dbReference type="PIRSR" id="PIRSR602401-1"/>
    </source>
</evidence>
<evidence type="ECO:0008006" key="13">
    <source>
        <dbReference type="Google" id="ProtNLM"/>
    </source>
</evidence>
<evidence type="ECO:0000256" key="4">
    <source>
        <dbReference type="ARBA" id="ARBA00022723"/>
    </source>
</evidence>
<protein>
    <recommendedName>
        <fullName evidence="13">Cytochrome P450</fullName>
    </recommendedName>
</protein>
<dbReference type="PROSITE" id="PS00086">
    <property type="entry name" value="CYTOCHROME_P450"/>
    <property type="match status" value="1"/>
</dbReference>
<keyword evidence="7 9" id="KW-0503">Monooxygenase</keyword>
<evidence type="ECO:0000256" key="3">
    <source>
        <dbReference type="ARBA" id="ARBA00022617"/>
    </source>
</evidence>
<dbReference type="Pfam" id="PF00067">
    <property type="entry name" value="p450"/>
    <property type="match status" value="1"/>
</dbReference>
<dbReference type="PANTHER" id="PTHR47955:SF19">
    <property type="entry name" value="CYTOCHROME P450 71A9-LIKE ISOFORM X1"/>
    <property type="match status" value="1"/>
</dbReference>
<dbReference type="EMBL" id="JADCNL010000005">
    <property type="protein sequence ID" value="KAG0480265.1"/>
    <property type="molecule type" value="Genomic_DNA"/>
</dbReference>
<accession>A0A835V1H4</accession>
<dbReference type="GO" id="GO:0020037">
    <property type="term" value="F:heme binding"/>
    <property type="evidence" value="ECO:0007669"/>
    <property type="project" value="InterPro"/>
</dbReference>
<evidence type="ECO:0000313" key="11">
    <source>
        <dbReference type="EMBL" id="KAG0480265.1"/>
    </source>
</evidence>
<dbReference type="GO" id="GO:0016705">
    <property type="term" value="F:oxidoreductase activity, acting on paired donors, with incorporation or reduction of molecular oxygen"/>
    <property type="evidence" value="ECO:0007669"/>
    <property type="project" value="InterPro"/>
</dbReference>
<dbReference type="Proteomes" id="UP000636800">
    <property type="component" value="Chromosome 5"/>
</dbReference>
<dbReference type="SUPFAM" id="SSF48264">
    <property type="entry name" value="Cytochrome P450"/>
    <property type="match status" value="1"/>
</dbReference>
<proteinExistence type="inferred from homology"/>
<comment type="cofactor">
    <cofactor evidence="1 8">
        <name>heme</name>
        <dbReference type="ChEBI" id="CHEBI:30413"/>
    </cofactor>
</comment>
<comment type="caution">
    <text evidence="11">The sequence shown here is derived from an EMBL/GenBank/DDBJ whole genome shotgun (WGS) entry which is preliminary data.</text>
</comment>
<dbReference type="CDD" id="cd11072">
    <property type="entry name" value="CYP71-like"/>
    <property type="match status" value="1"/>
</dbReference>
<dbReference type="GO" id="GO:0005506">
    <property type="term" value="F:iron ion binding"/>
    <property type="evidence" value="ECO:0007669"/>
    <property type="project" value="InterPro"/>
</dbReference>
<keyword evidence="6 8" id="KW-0408">Iron</keyword>
<dbReference type="PANTHER" id="PTHR47955">
    <property type="entry name" value="CYTOCHROME P450 FAMILY 71 PROTEIN"/>
    <property type="match status" value="1"/>
</dbReference>